<dbReference type="EMBL" id="KQ030539">
    <property type="protein sequence ID" value="KJZ72995.1"/>
    <property type="molecule type" value="Genomic_DNA"/>
</dbReference>
<keyword evidence="4" id="KW-1185">Reference proteome</keyword>
<feature type="compositionally biased region" description="Polar residues" evidence="1">
    <location>
        <begin position="834"/>
        <end position="844"/>
    </location>
</feature>
<feature type="compositionally biased region" description="Low complexity" evidence="1">
    <location>
        <begin position="99"/>
        <end position="128"/>
    </location>
</feature>
<dbReference type="InterPro" id="IPR037138">
    <property type="entry name" value="His_deacetylse_dom_sf"/>
</dbReference>
<dbReference type="InterPro" id="IPR023801">
    <property type="entry name" value="His_deacetylse_dom"/>
</dbReference>
<dbReference type="GO" id="GO:0010468">
    <property type="term" value="P:regulation of gene expression"/>
    <property type="evidence" value="ECO:0007669"/>
    <property type="project" value="UniProtKB-ARBA"/>
</dbReference>
<reference evidence="3 4" key="1">
    <citation type="journal article" date="2014" name="Genome Biol. Evol.">
        <title>Comparative genomics and transcriptomics analyses reveal divergent lifestyle features of nematode endoparasitic fungus Hirsutella minnesotensis.</title>
        <authorList>
            <person name="Lai Y."/>
            <person name="Liu K."/>
            <person name="Zhang X."/>
            <person name="Zhang X."/>
            <person name="Li K."/>
            <person name="Wang N."/>
            <person name="Shu C."/>
            <person name="Wu Y."/>
            <person name="Wang C."/>
            <person name="Bushley K.E."/>
            <person name="Xiang M."/>
            <person name="Liu X."/>
        </authorList>
    </citation>
    <scope>NUCLEOTIDE SEQUENCE [LARGE SCALE GENOMIC DNA]</scope>
    <source>
        <strain evidence="3 4">3608</strain>
    </source>
</reference>
<feature type="compositionally biased region" description="Polar residues" evidence="1">
    <location>
        <begin position="644"/>
        <end position="656"/>
    </location>
</feature>
<dbReference type="OrthoDB" id="5232919at2759"/>
<feature type="region of interest" description="Disordered" evidence="1">
    <location>
        <begin position="920"/>
        <end position="1145"/>
    </location>
</feature>
<feature type="compositionally biased region" description="Polar residues" evidence="1">
    <location>
        <begin position="940"/>
        <end position="960"/>
    </location>
</feature>
<dbReference type="Pfam" id="PF00850">
    <property type="entry name" value="Hist_deacetyl"/>
    <property type="match status" value="1"/>
</dbReference>
<accession>A0A0F7ZN22</accession>
<feature type="compositionally biased region" description="Low complexity" evidence="1">
    <location>
        <begin position="980"/>
        <end position="998"/>
    </location>
</feature>
<dbReference type="Proteomes" id="UP000054481">
    <property type="component" value="Unassembled WGS sequence"/>
</dbReference>
<gene>
    <name evidence="3" type="ORF">HIM_07567</name>
</gene>
<name>A0A0F7ZN22_9HYPO</name>
<evidence type="ECO:0000313" key="3">
    <source>
        <dbReference type="EMBL" id="KJZ72995.1"/>
    </source>
</evidence>
<evidence type="ECO:0000259" key="2">
    <source>
        <dbReference type="Pfam" id="PF00850"/>
    </source>
</evidence>
<dbReference type="Gene3D" id="3.40.800.20">
    <property type="entry name" value="Histone deacetylase domain"/>
    <property type="match status" value="1"/>
</dbReference>
<dbReference type="PRINTS" id="PR01270">
    <property type="entry name" value="HDASUPER"/>
</dbReference>
<dbReference type="InterPro" id="IPR023696">
    <property type="entry name" value="Ureohydrolase_dom_sf"/>
</dbReference>
<feature type="domain" description="Histone deacetylase" evidence="2">
    <location>
        <begin position="249"/>
        <end position="576"/>
    </location>
</feature>
<sequence length="1145" mass="123478">MLSPAQATRRLSAASVVRDDDDDDARLTQSLRELSLTKQSDKINRSPRVQTASSPLQQPPPSRRASTTSVRPRLSSRSPSQSRDARASRAGTPPLIRKASLNSLQSASRRSSSAQLLSSAPKSAPLPSQEEEKPPPTAHSLAKTHLKAELDAHHGLDAKLSTDTIVVLNDAVYGHRFSRPRTSRNALSTIVERPERIKASVLGISTAYVRLGGRHLDGRSPIQPETNAQSLSSVPFRIRKTERRLPLASPAVTNVHGTKWMDELKLMCDSAESKLAMGGKELQRPDINRGTDAAPPTKLHEGDLYLCSESLNALEGALGAVCEAVDAVFTSGYKRAFVGVRPPGHHCSASHPSGFCWVNNVHVGIMHAALTHGLTHAAIIDFDLHHGDGSQAITWGHNSRAVSAPKNASAWKKTSIGYFSIHDINSYPCEMGDEEKVKNASLCIENAHGQTIWNVHLESWKDHRDFWRLYESKYSLLLDKTRSYLRQQASRLKALNQTPKAAIFFSAGFDASEWEGLGMQRHQVNVPTDFYARLSQDVVKLAAEEDLHVDGRVISVLEGGYSDRALCSGVLSHLSGLVGRPGQIPKYPPEMSAEGVSPEVTVDTTPSPAQDLIYDPSWWAASELDRLESPPASPSPPRKPRNMTPPTYSSPTQASTAKVVDPERMRRSLSGLSVPRPMERAPTPPPPEVSWVIAAHELSRLLIPSGRQTDSCKPEDLNAEATRARRDRQSILMGIPPLAPEPTSRPTSRMALRDRKPKLVTPVNEDVGEKAAKSRRKTVGVPSVSRDEPAARANSSLSNDSSTTRTTGRRLSITSPFVKKEEDSSLGFGDSRPGSVTSSRTESTGKLAVKKTRTTGSARKDTVTKAPRSSKKSTAQVTNAAVRATTAEIPRPSTAPGPPSTDLDGALEGITKGIKKIKINLITKTQREAREKSRLDAEKSSSPPIGNPSQGASATESLPSPSAEVDIGLPSSASAGEVEMPVLPAPAASLPAQPMSSPTRMQSPVDPIAAGSPPQMTTPDPRQTATPLFSPDAKSKDMGNNENDVFVAYQPEGPTPVAVSRQQEPLKWMSPNVPSSSASTPAVTPSPSRKRQGLFQYTSGIPFAPTPGTEQEKPSESSESPAQVDKKKGDYGLASVWEVPETPEK</sequence>
<dbReference type="InterPro" id="IPR000286">
    <property type="entry name" value="HDACs"/>
</dbReference>
<feature type="compositionally biased region" description="Low complexity" evidence="1">
    <location>
        <begin position="63"/>
        <end position="82"/>
    </location>
</feature>
<dbReference type="SUPFAM" id="SSF52768">
    <property type="entry name" value="Arginase/deacetylase"/>
    <property type="match status" value="1"/>
</dbReference>
<feature type="compositionally biased region" description="Basic and acidic residues" evidence="1">
    <location>
        <begin position="925"/>
        <end position="939"/>
    </location>
</feature>
<feature type="region of interest" description="Disordered" evidence="1">
    <location>
        <begin position="626"/>
        <end position="686"/>
    </location>
</feature>
<feature type="region of interest" description="Disordered" evidence="1">
    <location>
        <begin position="734"/>
        <end position="908"/>
    </location>
</feature>
<dbReference type="CDD" id="cd09998">
    <property type="entry name" value="HDAC_Hos3"/>
    <property type="match status" value="1"/>
</dbReference>
<dbReference type="GO" id="GO:0004407">
    <property type="term" value="F:histone deacetylase activity"/>
    <property type="evidence" value="ECO:0007669"/>
    <property type="project" value="TreeGrafter"/>
</dbReference>
<evidence type="ECO:0000256" key="1">
    <source>
        <dbReference type="SAM" id="MobiDB-lite"/>
    </source>
</evidence>
<feature type="region of interest" description="Disordered" evidence="1">
    <location>
        <begin position="588"/>
        <end position="608"/>
    </location>
</feature>
<protein>
    <recommendedName>
        <fullName evidence="2">Histone deacetylase domain-containing protein</fullName>
    </recommendedName>
</protein>
<dbReference type="PANTHER" id="PTHR47558">
    <property type="entry name" value="HISTONE DEACETYLASE HOS3"/>
    <property type="match status" value="1"/>
</dbReference>
<feature type="compositionally biased region" description="Polar residues" evidence="1">
    <location>
        <begin position="1014"/>
        <end position="1027"/>
    </location>
</feature>
<organism evidence="3 4">
    <name type="scientific">Hirsutella minnesotensis 3608</name>
    <dbReference type="NCBI Taxonomy" id="1043627"/>
    <lineage>
        <taxon>Eukaryota</taxon>
        <taxon>Fungi</taxon>
        <taxon>Dikarya</taxon>
        <taxon>Ascomycota</taxon>
        <taxon>Pezizomycotina</taxon>
        <taxon>Sordariomycetes</taxon>
        <taxon>Hypocreomycetidae</taxon>
        <taxon>Hypocreales</taxon>
        <taxon>Ophiocordycipitaceae</taxon>
        <taxon>Hirsutella</taxon>
    </lineage>
</organism>
<dbReference type="AlphaFoldDB" id="A0A0F7ZN22"/>
<dbReference type="GO" id="GO:0005634">
    <property type="term" value="C:nucleus"/>
    <property type="evidence" value="ECO:0007669"/>
    <property type="project" value="TreeGrafter"/>
</dbReference>
<dbReference type="InterPro" id="IPR053244">
    <property type="entry name" value="HDAC_HD_type_1"/>
</dbReference>
<dbReference type="FunFam" id="3.40.800.20:FF:000011">
    <property type="entry name" value="Histone deacetylase HOS3"/>
    <property type="match status" value="1"/>
</dbReference>
<evidence type="ECO:0000313" key="4">
    <source>
        <dbReference type="Proteomes" id="UP000054481"/>
    </source>
</evidence>
<feature type="compositionally biased region" description="Polar residues" evidence="1">
    <location>
        <begin position="27"/>
        <end position="38"/>
    </location>
</feature>
<feature type="compositionally biased region" description="Low complexity" evidence="1">
    <location>
        <begin position="1070"/>
        <end position="1087"/>
    </location>
</feature>
<feature type="compositionally biased region" description="Low complexity" evidence="1">
    <location>
        <begin position="798"/>
        <end position="815"/>
    </location>
</feature>
<feature type="region of interest" description="Disordered" evidence="1">
    <location>
        <begin position="1"/>
        <end position="142"/>
    </location>
</feature>
<proteinExistence type="predicted"/>
<dbReference type="PANTHER" id="PTHR47558:SF1">
    <property type="entry name" value="HISTONE DEACETYLASE HOS3"/>
    <property type="match status" value="1"/>
</dbReference>